<evidence type="ECO:0000256" key="1">
    <source>
        <dbReference type="SAM" id="MobiDB-lite"/>
    </source>
</evidence>
<sequence>MLSQLKTTVYIAFSLGLVLNLGMVAGAIARGNVEVETGVTLAKGYYPEIDEESPRGTKPGGARWSEERPQDWPLL</sequence>
<evidence type="ECO:0000313" key="2">
    <source>
        <dbReference type="EMBL" id="QIZ72735.1"/>
    </source>
</evidence>
<dbReference type="Proteomes" id="UP000500857">
    <property type="component" value="Chromosome"/>
</dbReference>
<evidence type="ECO:0000313" key="3">
    <source>
        <dbReference type="Proteomes" id="UP000500857"/>
    </source>
</evidence>
<protein>
    <submittedName>
        <fullName evidence="2">Uncharacterized protein</fullName>
    </submittedName>
</protein>
<organism evidence="2 3">
    <name type="scientific">Oxynema aestuarii AP17</name>
    <dbReference type="NCBI Taxonomy" id="2064643"/>
    <lineage>
        <taxon>Bacteria</taxon>
        <taxon>Bacillati</taxon>
        <taxon>Cyanobacteriota</taxon>
        <taxon>Cyanophyceae</taxon>
        <taxon>Oscillatoriophycideae</taxon>
        <taxon>Oscillatoriales</taxon>
        <taxon>Oscillatoriaceae</taxon>
        <taxon>Oxynema</taxon>
        <taxon>Oxynema aestuarii</taxon>
    </lineage>
</organism>
<feature type="region of interest" description="Disordered" evidence="1">
    <location>
        <begin position="48"/>
        <end position="75"/>
    </location>
</feature>
<dbReference type="KEGG" id="oxy:HCG48_20825"/>
<proteinExistence type="predicted"/>
<reference evidence="2 3" key="1">
    <citation type="submission" date="2020-04" db="EMBL/GenBank/DDBJ databases">
        <authorList>
            <person name="Basu S."/>
            <person name="Maruthanayagam V."/>
            <person name="Chakraborty S."/>
            <person name="Pramanik A."/>
            <person name="Mukherjee J."/>
            <person name="Brink B."/>
        </authorList>
    </citation>
    <scope>NUCLEOTIDE SEQUENCE [LARGE SCALE GENOMIC DNA]</scope>
    <source>
        <strain evidence="2 3">AP17</strain>
    </source>
</reference>
<keyword evidence="3" id="KW-1185">Reference proteome</keyword>
<dbReference type="RefSeq" id="WP_168570882.1">
    <property type="nucleotide sequence ID" value="NZ_CP051167.1"/>
</dbReference>
<accession>A0A6H1U257</accession>
<dbReference type="AlphaFoldDB" id="A0A6H1U257"/>
<feature type="compositionally biased region" description="Basic and acidic residues" evidence="1">
    <location>
        <begin position="64"/>
        <end position="75"/>
    </location>
</feature>
<gene>
    <name evidence="2" type="ORF">HCG48_20825</name>
</gene>
<name>A0A6H1U257_9CYAN</name>
<dbReference type="EMBL" id="CP051167">
    <property type="protein sequence ID" value="QIZ72735.1"/>
    <property type="molecule type" value="Genomic_DNA"/>
</dbReference>